<dbReference type="SUPFAM" id="SSF48576">
    <property type="entry name" value="Terpenoid synthases"/>
    <property type="match status" value="1"/>
</dbReference>
<dbReference type="EMBL" id="JBBPBN010000001">
    <property type="protein sequence ID" value="KAK9046839.1"/>
    <property type="molecule type" value="Genomic_DNA"/>
</dbReference>
<name>A0ABR2UB66_9ROSI</name>
<keyword evidence="6" id="KW-1185">Reference proteome</keyword>
<feature type="domain" description="Terpene synthase metal-binding" evidence="4">
    <location>
        <begin position="232"/>
        <end position="294"/>
    </location>
</feature>
<dbReference type="PANTHER" id="PTHR31225:SF98">
    <property type="entry name" value="TERPENE SYNTHASE 9-RELATED"/>
    <property type="match status" value="1"/>
</dbReference>
<dbReference type="InterPro" id="IPR008949">
    <property type="entry name" value="Isoprenoid_synthase_dom_sf"/>
</dbReference>
<dbReference type="SUPFAM" id="SSF48239">
    <property type="entry name" value="Terpenoid cyclases/Protein prenyltransferases"/>
    <property type="match status" value="1"/>
</dbReference>
<evidence type="ECO:0000256" key="2">
    <source>
        <dbReference type="ARBA" id="ARBA00022842"/>
    </source>
</evidence>
<protein>
    <recommendedName>
        <fullName evidence="4">Terpene synthase metal-binding domain-containing protein</fullName>
    </recommendedName>
</protein>
<evidence type="ECO:0000313" key="6">
    <source>
        <dbReference type="Proteomes" id="UP001396334"/>
    </source>
</evidence>
<dbReference type="InterPro" id="IPR008930">
    <property type="entry name" value="Terpenoid_cyclase/PrenylTrfase"/>
</dbReference>
<feature type="domain" description="Terpene synthase metal-binding" evidence="4">
    <location>
        <begin position="116"/>
        <end position="230"/>
    </location>
</feature>
<accession>A0ABR2UB66</accession>
<organism evidence="5 6">
    <name type="scientific">Hibiscus sabdariffa</name>
    <name type="common">roselle</name>
    <dbReference type="NCBI Taxonomy" id="183260"/>
    <lineage>
        <taxon>Eukaryota</taxon>
        <taxon>Viridiplantae</taxon>
        <taxon>Streptophyta</taxon>
        <taxon>Embryophyta</taxon>
        <taxon>Tracheophyta</taxon>
        <taxon>Spermatophyta</taxon>
        <taxon>Magnoliopsida</taxon>
        <taxon>eudicotyledons</taxon>
        <taxon>Gunneridae</taxon>
        <taxon>Pentapetalae</taxon>
        <taxon>rosids</taxon>
        <taxon>malvids</taxon>
        <taxon>Malvales</taxon>
        <taxon>Malvaceae</taxon>
        <taxon>Malvoideae</taxon>
        <taxon>Hibiscus</taxon>
    </lineage>
</organism>
<dbReference type="Proteomes" id="UP001396334">
    <property type="component" value="Unassembled WGS sequence"/>
</dbReference>
<dbReference type="Gene3D" id="1.10.600.10">
    <property type="entry name" value="Farnesyl Diphosphate Synthase"/>
    <property type="match status" value="2"/>
</dbReference>
<dbReference type="Gene3D" id="1.50.10.130">
    <property type="entry name" value="Terpene synthase, N-terminal domain"/>
    <property type="match status" value="1"/>
</dbReference>
<evidence type="ECO:0000256" key="1">
    <source>
        <dbReference type="ARBA" id="ARBA00022723"/>
    </source>
</evidence>
<keyword evidence="2" id="KW-0460">Magnesium</keyword>
<dbReference type="Pfam" id="PF03936">
    <property type="entry name" value="Terpene_synth_C"/>
    <property type="match status" value="2"/>
</dbReference>
<keyword evidence="3" id="KW-0456">Lyase</keyword>
<gene>
    <name evidence="5" type="ORF">V6N11_052712</name>
</gene>
<evidence type="ECO:0000256" key="3">
    <source>
        <dbReference type="ARBA" id="ARBA00023239"/>
    </source>
</evidence>
<dbReference type="InterPro" id="IPR005630">
    <property type="entry name" value="Terpene_synthase_metal-bd"/>
</dbReference>
<reference evidence="5 6" key="1">
    <citation type="journal article" date="2024" name="G3 (Bethesda)">
        <title>Genome assembly of Hibiscus sabdariffa L. provides insights into metabolisms of medicinal natural products.</title>
        <authorList>
            <person name="Kim T."/>
        </authorList>
    </citation>
    <scope>NUCLEOTIDE SEQUENCE [LARGE SCALE GENOMIC DNA]</scope>
    <source>
        <strain evidence="5">TK-2024</strain>
        <tissue evidence="5">Old leaves</tissue>
    </source>
</reference>
<dbReference type="InterPro" id="IPR050148">
    <property type="entry name" value="Terpene_synthase-like"/>
</dbReference>
<sequence>MSSISGDVEELLSLNEASFMAIQGEKILEEAKVFCNESLKILLGKMETVKAEKVGRSLEVPLYWRMERIEARNFIDSYALDDSQTSVLLDLAKLNYNLIQSDYQRELKELAEWWTELNFKEKLSFSRDRLMEIYFWATGLRFEPQYAKSRICFTKYACLATAVDDIYDVYGSLDELESFTKAVTGWDVETVQELPEYMRVMFSAMSDFTNELAQQTMKDHGLDVLPYIKEQDYSQLFYWSSLTTRLSNDLGTSKAEMERGDIPKAVQSYMIEKGVSEEEARDHVKGLISYAWKKMNDEIVNNCIPGVIVKLSKNMARTAQCMYQHGDGVGTPTGVTKDCIVASILKPIPI</sequence>
<evidence type="ECO:0000259" key="4">
    <source>
        <dbReference type="Pfam" id="PF03936"/>
    </source>
</evidence>
<comment type="caution">
    <text evidence="5">The sequence shown here is derived from an EMBL/GenBank/DDBJ whole genome shotgun (WGS) entry which is preliminary data.</text>
</comment>
<dbReference type="PANTHER" id="PTHR31225">
    <property type="entry name" value="OS04G0344100 PROTEIN-RELATED"/>
    <property type="match status" value="1"/>
</dbReference>
<evidence type="ECO:0000313" key="5">
    <source>
        <dbReference type="EMBL" id="KAK9046839.1"/>
    </source>
</evidence>
<proteinExistence type="predicted"/>
<keyword evidence="1" id="KW-0479">Metal-binding</keyword>
<dbReference type="InterPro" id="IPR036965">
    <property type="entry name" value="Terpene_synth_N_sf"/>
</dbReference>